<dbReference type="InterPro" id="IPR022385">
    <property type="entry name" value="Rhs_assc_core"/>
</dbReference>
<feature type="compositionally biased region" description="Acidic residues" evidence="1">
    <location>
        <begin position="145"/>
        <end position="156"/>
    </location>
</feature>
<feature type="non-terminal residue" evidence="2">
    <location>
        <position position="1"/>
    </location>
</feature>
<dbReference type="PANTHER" id="PTHR32305:SF15">
    <property type="entry name" value="PROTEIN RHSA-RELATED"/>
    <property type="match status" value="1"/>
</dbReference>
<reference evidence="3" key="1">
    <citation type="submission" date="2016-09" db="EMBL/GenBank/DDBJ databases">
        <title>Genome Sequence of Bathymodiolus thermophilus sulfur-oxidizing gill endosymbiont.</title>
        <authorList>
            <person name="Ponnudurai R."/>
            <person name="Kleiner M."/>
            <person name="Sayavedra L."/>
            <person name="Thuermer A."/>
            <person name="Felbeck H."/>
            <person name="Schlueter R."/>
            <person name="Schweder T."/>
            <person name="Markert S."/>
        </authorList>
    </citation>
    <scope>NUCLEOTIDE SEQUENCE [LARGE SCALE GENOMIC DNA]</scope>
    <source>
        <strain evidence="3">BAT/CrabSpa'14</strain>
    </source>
</reference>
<dbReference type="NCBIfam" id="TIGR03696">
    <property type="entry name" value="Rhs_assc_core"/>
    <property type="match status" value="1"/>
</dbReference>
<feature type="region of interest" description="Disordered" evidence="1">
    <location>
        <begin position="145"/>
        <end position="174"/>
    </location>
</feature>
<proteinExistence type="predicted"/>
<name>A0A1J8P358_9GAMM</name>
<dbReference type="Proteomes" id="UP000182798">
    <property type="component" value="Unassembled WGS sequence"/>
</dbReference>
<organism evidence="2 3">
    <name type="scientific">Bathymodiolus thermophilus thioautotrophic gill symbiont</name>
    <dbReference type="NCBI Taxonomy" id="2360"/>
    <lineage>
        <taxon>Bacteria</taxon>
        <taxon>Pseudomonadati</taxon>
        <taxon>Pseudomonadota</taxon>
        <taxon>Gammaproteobacteria</taxon>
        <taxon>sulfur-oxidizing symbionts</taxon>
    </lineage>
</organism>
<gene>
    <name evidence="2" type="ORF">BGC33_06080</name>
</gene>
<comment type="caution">
    <text evidence="2">The sequence shown here is derived from an EMBL/GenBank/DDBJ whole genome shotgun (WGS) entry which is preliminary data.</text>
</comment>
<dbReference type="PRINTS" id="PR00394">
    <property type="entry name" value="RHSPROTEIN"/>
</dbReference>
<evidence type="ECO:0000313" key="3">
    <source>
        <dbReference type="Proteomes" id="UP000182798"/>
    </source>
</evidence>
<dbReference type="EMBL" id="MIQH01000355">
    <property type="protein sequence ID" value="OJA03654.1"/>
    <property type="molecule type" value="Genomic_DNA"/>
</dbReference>
<evidence type="ECO:0000256" key="1">
    <source>
        <dbReference type="SAM" id="MobiDB-lite"/>
    </source>
</evidence>
<dbReference type="Gene3D" id="2.180.10.10">
    <property type="entry name" value="RHS repeat-associated core"/>
    <property type="match status" value="1"/>
</dbReference>
<feature type="compositionally biased region" description="Polar residues" evidence="1">
    <location>
        <begin position="165"/>
        <end position="174"/>
    </location>
</feature>
<dbReference type="RefSeq" id="WP_143108616.1">
    <property type="nucleotide sequence ID" value="NZ_MIQH01000355.1"/>
</dbReference>
<accession>A0A1J8P358</accession>
<dbReference type="AlphaFoldDB" id="A0A1J8P358"/>
<sequence>LITNQQYYYYLKDRLGSVVGLINNNRQLVESYHYNTFGKLTIKDHDQNIIPKSNYNNPYAYTGRRFDNESGLYYYRNRYYQPSLARFISQDPKGYIDGYNLYAYAKNNPLKYTDPFGTTAQQTNYDYQEEWGNWGNDDDWDNFGDTSYWDDGDDNSSDSQNNFNATPVTDINDQLSGASNLTVPITNTPPIEGGSASNHLVNIQENSYSTPTSKKLPSSVDSTPKKHNYKWELIRTVYPGKTQKVKGKRYFKAEPQNTNIFSFSDGFFYFAGNYQLNADGWTIPVMATPGWGMYTSGYDRIINAGKAPYGNQLRVKIKTNIQPVSGNSNTNGWSVNIYTSD</sequence>
<dbReference type="InterPro" id="IPR050708">
    <property type="entry name" value="T6SS_VgrG/RHS"/>
</dbReference>
<protein>
    <recommendedName>
        <fullName evidence="4">RHS repeat-associated core domain-containing protein</fullName>
    </recommendedName>
</protein>
<dbReference type="PANTHER" id="PTHR32305">
    <property type="match status" value="1"/>
</dbReference>
<evidence type="ECO:0008006" key="4">
    <source>
        <dbReference type="Google" id="ProtNLM"/>
    </source>
</evidence>
<evidence type="ECO:0000313" key="2">
    <source>
        <dbReference type="EMBL" id="OJA03654.1"/>
    </source>
</evidence>